<evidence type="ECO:0000256" key="5">
    <source>
        <dbReference type="ARBA" id="ARBA00022729"/>
    </source>
</evidence>
<dbReference type="CDD" id="cd08586">
    <property type="entry name" value="PI-PLCc_BcPLC_like"/>
    <property type="match status" value="1"/>
</dbReference>
<evidence type="ECO:0000256" key="8">
    <source>
        <dbReference type="ARBA" id="ARBA00030782"/>
    </source>
</evidence>
<evidence type="ECO:0000256" key="6">
    <source>
        <dbReference type="ARBA" id="ARBA00022963"/>
    </source>
</evidence>
<comment type="similarity">
    <text evidence="2">Belongs to the internalin family.</text>
</comment>
<dbReference type="Proteomes" id="UP001207687">
    <property type="component" value="Unassembled WGS sequence"/>
</dbReference>
<evidence type="ECO:0000313" key="11">
    <source>
        <dbReference type="EMBL" id="MCW2282235.1"/>
    </source>
</evidence>
<evidence type="ECO:0000259" key="10">
    <source>
        <dbReference type="SMART" id="SM00148"/>
    </source>
</evidence>
<dbReference type="EMBL" id="JAOQNN010000003">
    <property type="protein sequence ID" value="MCW2282235.1"/>
    <property type="molecule type" value="Genomic_DNA"/>
</dbReference>
<evidence type="ECO:0000256" key="7">
    <source>
        <dbReference type="ARBA" id="ARBA00030474"/>
    </source>
</evidence>
<dbReference type="GO" id="GO:0008081">
    <property type="term" value="F:phosphoric diester hydrolase activity"/>
    <property type="evidence" value="ECO:0007669"/>
    <property type="project" value="InterPro"/>
</dbReference>
<dbReference type="InterPro" id="IPR051057">
    <property type="entry name" value="PI-PLC_domain"/>
</dbReference>
<sequence length="779" mass="87924">MRKFVLFSTLLIVILISSSSVFASNLDLSNWMTNVNGNLYLSELSIPGSHESCATKGVKIPIVNKDYGKCQEYSVNEQLNMGVRFLDIRCKSSDDGSNLAIHHGSIYQNLMFGDVLNQCQNFLRNHPGETILMRIKQEHSSVSDAVFKNAFLSYVSKYPNLFWDNNQKNMDDVRLKETRGKIVVLYNLEGLNFGLDYSHFFRIQDEYELSNAAEKEKYIQNSLNEADNWRNLSHPTINYASAQGNASHTPEDLANQINPWLERVLDANVSKHTGIIAMDFVRSQINEKIIEKNYSNRIQFRGLGDYIFANFLIKDNKLIINYQTESAHSYFNNRIYASCFVYNRSNLRYIFRGNYSYEEYEYKTEIKEGDLLAFYHAEPSRLISSLNSNLNENKVIFYRFSGGILKEESPDIISMPNIILRQKLNESLNKEVINGREDRDKEDRLIKQDLINLNSLNISNAQITDLSGLEHAINLTSLDISSNNLSSGDIKAINSLSRLTTLNLKDTQLSQDQISQLSLSPSLNHLDLSNNHLYDLTALKGSATSCDLGNQIIAEKEQRAPNGSFKYPMKQIKNRDGSTPKISCNNGGVYDESTGTISWKNLPSDIKEVSYSWIGQDGFSGTVKIPISYIKESDDWGISVPAAIKLNNYGSVASVSYRDTYSVFYGTGRVKIVQKDGSDYPDDAKSFVISAQATKFATTGGNKTTWYSLKHGNSEPDKSSSLGNLDNSWLRSERNGTLEFNSNSRSEWLSFFVKYQDLIGTGTLHADCSGTISWSATEK</sequence>
<evidence type="ECO:0000256" key="9">
    <source>
        <dbReference type="SAM" id="SignalP"/>
    </source>
</evidence>
<dbReference type="PROSITE" id="PS51450">
    <property type="entry name" value="LRR"/>
    <property type="match status" value="2"/>
</dbReference>
<comment type="caution">
    <text evidence="11">The sequence shown here is derived from an EMBL/GenBank/DDBJ whole genome shotgun (WGS) entry which is preliminary data.</text>
</comment>
<dbReference type="PROSITE" id="PS50007">
    <property type="entry name" value="PIPLC_X_DOMAIN"/>
    <property type="match status" value="1"/>
</dbReference>
<dbReference type="SMART" id="SM00148">
    <property type="entry name" value="PLCXc"/>
    <property type="match status" value="1"/>
</dbReference>
<feature type="signal peptide" evidence="9">
    <location>
        <begin position="1"/>
        <end position="23"/>
    </location>
</feature>
<dbReference type="InterPro" id="IPR001611">
    <property type="entry name" value="Leu-rich_rpt"/>
</dbReference>
<dbReference type="SUPFAM" id="SSF51695">
    <property type="entry name" value="PLC-like phosphodiesterases"/>
    <property type="match status" value="1"/>
</dbReference>
<accession>A0AAW5TM04</accession>
<keyword evidence="6" id="KW-0443">Lipid metabolism</keyword>
<dbReference type="PANTHER" id="PTHR13593">
    <property type="match status" value="1"/>
</dbReference>
<comment type="catalytic activity">
    <reaction evidence="1">
        <text>a 1,2-diacyl-sn-glycero-3-phospho-(1D-myo-inositol) = 1D-myo-inositol 1,2-cyclic phosphate + a 1,2-diacyl-sn-glycerol</text>
        <dbReference type="Rhea" id="RHEA:17093"/>
        <dbReference type="ChEBI" id="CHEBI:17815"/>
        <dbReference type="ChEBI" id="CHEBI:57880"/>
        <dbReference type="ChEBI" id="CHEBI:58484"/>
        <dbReference type="EC" id="4.6.1.13"/>
    </reaction>
</comment>
<dbReference type="InterPro" id="IPR017946">
    <property type="entry name" value="PLC-like_Pdiesterase_TIM-brl"/>
</dbReference>
<evidence type="ECO:0000313" key="12">
    <source>
        <dbReference type="Proteomes" id="UP001207687"/>
    </source>
</evidence>
<keyword evidence="5 9" id="KW-0732">Signal</keyword>
<dbReference type="Pfam" id="PF00388">
    <property type="entry name" value="PI-PLC-X"/>
    <property type="match status" value="1"/>
</dbReference>
<dbReference type="InterPro" id="IPR014755">
    <property type="entry name" value="Cu-Rt/internalin_Ig-like"/>
</dbReference>
<protein>
    <recommendedName>
        <fullName evidence="4">1-phosphatidylinositol phosphodiesterase</fullName>
        <ecNumber evidence="3">4.6.1.13</ecNumber>
    </recommendedName>
    <alternativeName>
        <fullName evidence="7">Phosphatidylinositol diacylglycerol-lyase</fullName>
    </alternativeName>
    <alternativeName>
        <fullName evidence="8">Phosphatidylinositol-specific phospholipase C</fullName>
    </alternativeName>
</protein>
<dbReference type="SUPFAM" id="SSF52058">
    <property type="entry name" value="L domain-like"/>
    <property type="match status" value="1"/>
</dbReference>
<evidence type="ECO:0000256" key="1">
    <source>
        <dbReference type="ARBA" id="ARBA00001316"/>
    </source>
</evidence>
<dbReference type="EC" id="4.6.1.13" evidence="3"/>
<dbReference type="Gene3D" id="2.60.40.1220">
    <property type="match status" value="1"/>
</dbReference>
<gene>
    <name evidence="11" type="ORF">M2256_002780</name>
</gene>
<dbReference type="GO" id="GO:0016042">
    <property type="term" value="P:lipid catabolic process"/>
    <property type="evidence" value="ECO:0007669"/>
    <property type="project" value="UniProtKB-KW"/>
</dbReference>
<evidence type="ECO:0000256" key="4">
    <source>
        <dbReference type="ARBA" id="ARBA00019758"/>
    </source>
</evidence>
<evidence type="ECO:0000256" key="3">
    <source>
        <dbReference type="ARBA" id="ARBA00012581"/>
    </source>
</evidence>
<dbReference type="Gene3D" id="3.80.10.10">
    <property type="entry name" value="Ribonuclease Inhibitor"/>
    <property type="match status" value="1"/>
</dbReference>
<dbReference type="InterPro" id="IPR054717">
    <property type="entry name" value="InlJ_Ig-like"/>
</dbReference>
<feature type="chain" id="PRO_5043969512" description="1-phosphatidylinositol phosphodiesterase" evidence="9">
    <location>
        <begin position="24"/>
        <end position="779"/>
    </location>
</feature>
<proteinExistence type="inferred from homology"/>
<evidence type="ECO:0000256" key="2">
    <source>
        <dbReference type="ARBA" id="ARBA00009432"/>
    </source>
</evidence>
<dbReference type="AlphaFoldDB" id="A0AAW5TM04"/>
<dbReference type="InterPro" id="IPR000909">
    <property type="entry name" value="PLipase_C_PInositol-sp_X_dom"/>
</dbReference>
<dbReference type="InterPro" id="IPR032675">
    <property type="entry name" value="LRR_dom_sf"/>
</dbReference>
<reference evidence="11" key="1">
    <citation type="submission" date="2023-08" db="EMBL/GenBank/DDBJ databases">
        <title>Genomic analyses of the natural microbiome of Caenorhabditis elegans.</title>
        <authorList>
            <person name="Samuel B."/>
        </authorList>
    </citation>
    <scope>NUCLEOTIDE SEQUENCE</scope>
    <source>
        <strain evidence="11">BIGb0220</strain>
    </source>
</reference>
<feature type="domain" description="Phosphatidylinositol-specific phospholipase C X" evidence="10">
    <location>
        <begin position="38"/>
        <end position="187"/>
    </location>
</feature>
<dbReference type="Pfam" id="PF22508">
    <property type="entry name" value="InlJ_IG"/>
    <property type="match status" value="1"/>
</dbReference>
<name>A0AAW5TM04_9LACT</name>
<keyword evidence="6" id="KW-0442">Lipid degradation</keyword>
<dbReference type="PANTHER" id="PTHR13593:SF113">
    <property type="entry name" value="SI:DKEY-266F7.9"/>
    <property type="match status" value="1"/>
</dbReference>
<dbReference type="InterPro" id="IPR004954">
    <property type="entry name" value="Mucin-bd"/>
</dbReference>
<dbReference type="RefSeq" id="WP_264654127.1">
    <property type="nucleotide sequence ID" value="NZ_JAOQNN010000003.1"/>
</dbReference>
<dbReference type="Gene3D" id="3.20.20.190">
    <property type="entry name" value="Phosphatidylinositol (PI) phosphodiesterase"/>
    <property type="match status" value="1"/>
</dbReference>
<dbReference type="Pfam" id="PF03272">
    <property type="entry name" value="Mucin_bdg"/>
    <property type="match status" value="1"/>
</dbReference>
<dbReference type="GO" id="GO:0004436">
    <property type="term" value="F:phosphatidylinositol diacylglycerol-lyase activity"/>
    <property type="evidence" value="ECO:0007669"/>
    <property type="project" value="UniProtKB-EC"/>
</dbReference>
<organism evidence="11 12">
    <name type="scientific">Lactococcus lactis</name>
    <dbReference type="NCBI Taxonomy" id="1358"/>
    <lineage>
        <taxon>Bacteria</taxon>
        <taxon>Bacillati</taxon>
        <taxon>Bacillota</taxon>
        <taxon>Bacilli</taxon>
        <taxon>Lactobacillales</taxon>
        <taxon>Streptococcaceae</taxon>
        <taxon>Lactococcus</taxon>
    </lineage>
</organism>